<dbReference type="InterPro" id="IPR000835">
    <property type="entry name" value="HTH_MarR-typ"/>
</dbReference>
<comment type="caution">
    <text evidence="5">The sequence shown here is derived from an EMBL/GenBank/DDBJ whole genome shotgun (WGS) entry which is preliminary data.</text>
</comment>
<sequence>MGEQKYISFHLRALLNEMVGHLHKKLEVAGFPEIKPSHGYIFQHINEDGSRITELAAHAKITKQSMSALVYQLEEWGYVRRKADARDKRGVLFYLTSAGITIQQITQQVNHNLEEQWESKLGIASYQKFKENLQKLIAANK</sequence>
<dbReference type="PROSITE" id="PS01117">
    <property type="entry name" value="HTH_MARR_1"/>
    <property type="match status" value="1"/>
</dbReference>
<name>A0ABW2ZF17_9SPHI</name>
<dbReference type="Gene3D" id="1.10.10.10">
    <property type="entry name" value="Winged helix-like DNA-binding domain superfamily/Winged helix DNA-binding domain"/>
    <property type="match status" value="1"/>
</dbReference>
<gene>
    <name evidence="5" type="ORF">ACFQZI_08005</name>
</gene>
<evidence type="ECO:0000313" key="6">
    <source>
        <dbReference type="Proteomes" id="UP001597073"/>
    </source>
</evidence>
<dbReference type="InterPro" id="IPR023187">
    <property type="entry name" value="Tscrpt_reg_MarR-type_CS"/>
</dbReference>
<dbReference type="PROSITE" id="PS50995">
    <property type="entry name" value="HTH_MARR_2"/>
    <property type="match status" value="1"/>
</dbReference>
<evidence type="ECO:0000256" key="2">
    <source>
        <dbReference type="ARBA" id="ARBA00023125"/>
    </source>
</evidence>
<dbReference type="InterPro" id="IPR036388">
    <property type="entry name" value="WH-like_DNA-bd_sf"/>
</dbReference>
<dbReference type="InterPro" id="IPR036390">
    <property type="entry name" value="WH_DNA-bd_sf"/>
</dbReference>
<dbReference type="RefSeq" id="WP_377140812.1">
    <property type="nucleotide sequence ID" value="NZ_JBHTIA010000003.1"/>
</dbReference>
<dbReference type="Pfam" id="PF12802">
    <property type="entry name" value="MarR_2"/>
    <property type="match status" value="1"/>
</dbReference>
<dbReference type="SUPFAM" id="SSF46785">
    <property type="entry name" value="Winged helix' DNA-binding domain"/>
    <property type="match status" value="1"/>
</dbReference>
<dbReference type="EMBL" id="JBHTIA010000003">
    <property type="protein sequence ID" value="MFD0764796.1"/>
    <property type="molecule type" value="Genomic_DNA"/>
</dbReference>
<dbReference type="SMART" id="SM00347">
    <property type="entry name" value="HTH_MARR"/>
    <property type="match status" value="1"/>
</dbReference>
<keyword evidence="1" id="KW-0805">Transcription regulation</keyword>
<dbReference type="PANTHER" id="PTHR33164">
    <property type="entry name" value="TRANSCRIPTIONAL REGULATOR, MARR FAMILY"/>
    <property type="match status" value="1"/>
</dbReference>
<evidence type="ECO:0000256" key="1">
    <source>
        <dbReference type="ARBA" id="ARBA00023015"/>
    </source>
</evidence>
<protein>
    <submittedName>
        <fullName evidence="5">MarR family winged helix-turn-helix transcriptional regulator</fullName>
    </submittedName>
</protein>
<evidence type="ECO:0000313" key="5">
    <source>
        <dbReference type="EMBL" id="MFD0764796.1"/>
    </source>
</evidence>
<feature type="domain" description="HTH marR-type" evidence="4">
    <location>
        <begin position="1"/>
        <end position="138"/>
    </location>
</feature>
<dbReference type="PANTHER" id="PTHR33164:SF99">
    <property type="entry name" value="MARR FAMILY REGULATORY PROTEIN"/>
    <property type="match status" value="1"/>
</dbReference>
<accession>A0ABW2ZF17</accession>
<keyword evidence="2" id="KW-0238">DNA-binding</keyword>
<dbReference type="Proteomes" id="UP001597073">
    <property type="component" value="Unassembled WGS sequence"/>
</dbReference>
<keyword evidence="6" id="KW-1185">Reference proteome</keyword>
<dbReference type="InterPro" id="IPR039422">
    <property type="entry name" value="MarR/SlyA-like"/>
</dbReference>
<organism evidence="5 6">
    <name type="scientific">Mucilaginibacter lutimaris</name>
    <dbReference type="NCBI Taxonomy" id="931629"/>
    <lineage>
        <taxon>Bacteria</taxon>
        <taxon>Pseudomonadati</taxon>
        <taxon>Bacteroidota</taxon>
        <taxon>Sphingobacteriia</taxon>
        <taxon>Sphingobacteriales</taxon>
        <taxon>Sphingobacteriaceae</taxon>
        <taxon>Mucilaginibacter</taxon>
    </lineage>
</organism>
<reference evidence="6" key="1">
    <citation type="journal article" date="2019" name="Int. J. Syst. Evol. Microbiol.">
        <title>The Global Catalogue of Microorganisms (GCM) 10K type strain sequencing project: providing services to taxonomists for standard genome sequencing and annotation.</title>
        <authorList>
            <consortium name="The Broad Institute Genomics Platform"/>
            <consortium name="The Broad Institute Genome Sequencing Center for Infectious Disease"/>
            <person name="Wu L."/>
            <person name="Ma J."/>
        </authorList>
    </citation>
    <scope>NUCLEOTIDE SEQUENCE [LARGE SCALE GENOMIC DNA]</scope>
    <source>
        <strain evidence="6">CCUG 60742</strain>
    </source>
</reference>
<proteinExistence type="predicted"/>
<keyword evidence="3" id="KW-0804">Transcription</keyword>
<evidence type="ECO:0000259" key="4">
    <source>
        <dbReference type="PROSITE" id="PS50995"/>
    </source>
</evidence>
<evidence type="ECO:0000256" key="3">
    <source>
        <dbReference type="ARBA" id="ARBA00023163"/>
    </source>
</evidence>